<comment type="caution">
    <text evidence="1">The sequence shown here is derived from an EMBL/GenBank/DDBJ whole genome shotgun (WGS) entry which is preliminary data.</text>
</comment>
<dbReference type="EMBL" id="LELK01000001">
    <property type="protein sequence ID" value="KMM38305.1"/>
    <property type="molecule type" value="Genomic_DNA"/>
</dbReference>
<gene>
    <name evidence="1" type="ORF">AB986_03045</name>
</gene>
<evidence type="ECO:0000313" key="1">
    <source>
        <dbReference type="EMBL" id="KMM38305.1"/>
    </source>
</evidence>
<name>A0A0J6CYT2_9BACL</name>
<accession>A0A0J6CYT2</accession>
<dbReference type="RefSeq" id="WP_048309415.1">
    <property type="nucleotide sequence ID" value="NZ_CP119526.1"/>
</dbReference>
<keyword evidence="2" id="KW-1185">Reference proteome</keyword>
<dbReference type="Proteomes" id="UP000035996">
    <property type="component" value="Unassembled WGS sequence"/>
</dbReference>
<organism evidence="1 2">
    <name type="scientific">Guptibacillus hwajinpoensis</name>
    <dbReference type="NCBI Taxonomy" id="208199"/>
    <lineage>
        <taxon>Bacteria</taxon>
        <taxon>Bacillati</taxon>
        <taxon>Bacillota</taxon>
        <taxon>Bacilli</taxon>
        <taxon>Bacillales</taxon>
        <taxon>Guptibacillaceae</taxon>
        <taxon>Guptibacillus</taxon>
    </lineage>
</organism>
<protein>
    <submittedName>
        <fullName evidence="1">Uncharacterized protein</fullName>
    </submittedName>
</protein>
<evidence type="ECO:0000313" key="2">
    <source>
        <dbReference type="Proteomes" id="UP000035996"/>
    </source>
</evidence>
<sequence>MKEPRYRIMFSYRMRSVGFLCVHCFDTLDKQIVTIPIYSSYEGIDLQHETVKRLPMQLQNTLLEEKQKLDDGYYSIRTWNIENLG</sequence>
<dbReference type="OrthoDB" id="2970915at2"/>
<reference evidence="1" key="1">
    <citation type="submission" date="2015-06" db="EMBL/GenBank/DDBJ databases">
        <authorList>
            <person name="Liu B."/>
            <person name="Wang J."/>
            <person name="Zhu Y."/>
            <person name="Liu G."/>
            <person name="Chen Q."/>
            <person name="Zheng C."/>
            <person name="Che J."/>
            <person name="Ge C."/>
            <person name="Shi H."/>
            <person name="Pan Z."/>
            <person name="Liu X."/>
        </authorList>
    </citation>
    <scope>NUCLEOTIDE SEQUENCE [LARGE SCALE GENOMIC DNA]</scope>
    <source>
        <strain evidence="1">DSM 16346</strain>
    </source>
</reference>
<dbReference type="AlphaFoldDB" id="A0A0J6CYT2"/>
<proteinExistence type="predicted"/>